<feature type="compositionally biased region" description="Pro residues" evidence="1">
    <location>
        <begin position="77"/>
        <end position="86"/>
    </location>
</feature>
<feature type="domain" description="Zinc finger/thioredoxin putative" evidence="3">
    <location>
        <begin position="3"/>
        <end position="37"/>
    </location>
</feature>
<dbReference type="InterPro" id="IPR021834">
    <property type="entry name" value="DUF3426"/>
</dbReference>
<evidence type="ECO:0000259" key="3">
    <source>
        <dbReference type="Pfam" id="PF13719"/>
    </source>
</evidence>
<protein>
    <submittedName>
        <fullName evidence="4">Zinc-ribbon domain-containing protein</fullName>
    </submittedName>
</protein>
<name>A0AA49FJF7_9PROT</name>
<dbReference type="EMBL" id="CP107246">
    <property type="protein sequence ID" value="WIM04867.1"/>
    <property type="molecule type" value="Genomic_DNA"/>
</dbReference>
<accession>A0AA49FJF7</accession>
<dbReference type="NCBIfam" id="TIGR02098">
    <property type="entry name" value="MJ0042_CXXC"/>
    <property type="match status" value="1"/>
</dbReference>
<evidence type="ECO:0000256" key="1">
    <source>
        <dbReference type="SAM" id="MobiDB-lite"/>
    </source>
</evidence>
<dbReference type="AlphaFoldDB" id="A0AA49FJF7"/>
<dbReference type="Pfam" id="PF11906">
    <property type="entry name" value="DUF3426"/>
    <property type="match status" value="1"/>
</dbReference>
<evidence type="ECO:0000313" key="4">
    <source>
        <dbReference type="EMBL" id="WIM04867.1"/>
    </source>
</evidence>
<keyword evidence="2" id="KW-0812">Transmembrane</keyword>
<dbReference type="Proteomes" id="UP001234916">
    <property type="component" value="Chromosome"/>
</dbReference>
<gene>
    <name evidence="4" type="ORF">OHM77_09145</name>
</gene>
<evidence type="ECO:0000256" key="2">
    <source>
        <dbReference type="SAM" id="Phobius"/>
    </source>
</evidence>
<proteinExistence type="predicted"/>
<dbReference type="Pfam" id="PF13719">
    <property type="entry name" value="Zn_ribbon_5"/>
    <property type="match status" value="1"/>
</dbReference>
<reference evidence="4" key="1">
    <citation type="journal article" date="2023" name="Nat. Microbiol.">
        <title>Enrichment and characterization of a nitric oxide-reducing microbial community in a continuous bioreactor.</title>
        <authorList>
            <person name="Garrido-Amador P."/>
            <person name="Stortenbeker N."/>
            <person name="Wessels H.J.C.T."/>
            <person name="Speth D.R."/>
            <person name="Garcia-Heredia I."/>
            <person name="Kartal B."/>
        </authorList>
    </citation>
    <scope>NUCLEOTIDE SEQUENCE</scope>
    <source>
        <strain evidence="4">MAG1</strain>
    </source>
</reference>
<keyword evidence="2" id="KW-1133">Transmembrane helix</keyword>
<organism evidence="4">
    <name type="scientific">Candidatus Nitricoxidivorans perseverans</name>
    <dbReference type="NCBI Taxonomy" id="2975601"/>
    <lineage>
        <taxon>Bacteria</taxon>
        <taxon>Pseudomonadati</taxon>
        <taxon>Pseudomonadota</taxon>
        <taxon>Betaproteobacteria</taxon>
        <taxon>Nitrosomonadales</taxon>
        <taxon>Sterolibacteriaceae</taxon>
        <taxon>Candidatus Nitricoxidivorans</taxon>
    </lineage>
</organism>
<keyword evidence="2" id="KW-0472">Membrane</keyword>
<dbReference type="InterPro" id="IPR011723">
    <property type="entry name" value="Znf/thioredoxin_put"/>
</dbReference>
<dbReference type="KEGG" id="npv:OHM77_09145"/>
<feature type="region of interest" description="Disordered" evidence="1">
    <location>
        <begin position="70"/>
        <end position="96"/>
    </location>
</feature>
<feature type="transmembrane region" description="Helical" evidence="2">
    <location>
        <begin position="100"/>
        <end position="121"/>
    </location>
</feature>
<sequence>MILTRCPHCGTTFRATPEQLKARHGRVRCGQCRAVFDGLEALAEVPEAPEPPSMPPPMAEEAPALLPDVAAGIDEPPASPEPPGEEPTPTTEEEPPRRRAWPWAFAIFLFALPALFVQALLHFRVELAVLHPQMKPALLAACELLGCDLPLPRRIDRVSIESSDLHPAGPDDPSNDGRLRLVANLRNRAPFVQAWPHLELTLTDASDRMLLRKALAPAEYLPPDVSPAEGFPAGAERAVSLALEAPGVAAVGYRLYVFHP</sequence>